<evidence type="ECO:0000256" key="1">
    <source>
        <dbReference type="SAM" id="MobiDB-lite"/>
    </source>
</evidence>
<comment type="caution">
    <text evidence="2">The sequence shown here is derived from an EMBL/GenBank/DDBJ whole genome shotgun (WGS) entry which is preliminary data.</text>
</comment>
<dbReference type="Proteomes" id="UP000253501">
    <property type="component" value="Unassembled WGS sequence"/>
</dbReference>
<accession>A0A367PB87</accession>
<evidence type="ECO:0000313" key="3">
    <source>
        <dbReference type="Proteomes" id="UP000253501"/>
    </source>
</evidence>
<dbReference type="Pfam" id="PF11136">
    <property type="entry name" value="DUF2889"/>
    <property type="match status" value="1"/>
</dbReference>
<reference evidence="2 3" key="1">
    <citation type="submission" date="2018-04" db="EMBL/GenBank/DDBJ databases">
        <title>Cupriavidus necator CR12 genome sequencing and assembly.</title>
        <authorList>
            <person name="Ben Fekih I."/>
            <person name="Mazhar H.S."/>
            <person name="Bello S.K."/>
            <person name="Rensing C."/>
        </authorList>
    </citation>
    <scope>NUCLEOTIDE SEQUENCE [LARGE SCALE GENOMIC DNA]</scope>
    <source>
        <strain evidence="2 3">CR12</strain>
    </source>
</reference>
<protein>
    <submittedName>
        <fullName evidence="2">DUF2889 domain-containing protein</fullName>
    </submittedName>
</protein>
<proteinExistence type="predicted"/>
<dbReference type="InterPro" id="IPR021312">
    <property type="entry name" value="DUF2889"/>
</dbReference>
<dbReference type="AlphaFoldDB" id="A0A367PB87"/>
<feature type="region of interest" description="Disordered" evidence="1">
    <location>
        <begin position="1"/>
        <end position="26"/>
    </location>
</feature>
<sequence length="202" mass="22567">MTGNTRSPMETRMETAPTPQPGRTLRHTRQIECRGYLRDDGLYDIEADMDDTSADATELPFVSVPEGGLIHQMRLCMTIDADLVIRRFEARTETGPTPYCAEINAAYRQLEGLRIGSGFRQQARARLGGAKGCTHLTELLGPLATTAMQTIMSVQREQTPWDAKLAGDEPVPRPWILDTCHAYRNDGEAVNVIWPLHRRASD</sequence>
<dbReference type="EMBL" id="QDHA01000083">
    <property type="protein sequence ID" value="RCJ05131.1"/>
    <property type="molecule type" value="Genomic_DNA"/>
</dbReference>
<gene>
    <name evidence="2" type="ORF">DDK22_28330</name>
</gene>
<organism evidence="2 3">
    <name type="scientific">Cupriavidus necator</name>
    <name type="common">Alcaligenes eutrophus</name>
    <name type="synonym">Ralstonia eutropha</name>
    <dbReference type="NCBI Taxonomy" id="106590"/>
    <lineage>
        <taxon>Bacteria</taxon>
        <taxon>Pseudomonadati</taxon>
        <taxon>Pseudomonadota</taxon>
        <taxon>Betaproteobacteria</taxon>
        <taxon>Burkholderiales</taxon>
        <taxon>Burkholderiaceae</taxon>
        <taxon>Cupriavidus</taxon>
    </lineage>
</organism>
<name>A0A367PB87_CUPNE</name>
<evidence type="ECO:0000313" key="2">
    <source>
        <dbReference type="EMBL" id="RCJ05131.1"/>
    </source>
</evidence>